<accession>A0ACC3AEF9</accession>
<protein>
    <submittedName>
        <fullName evidence="1">Uncharacterized protein</fullName>
    </submittedName>
</protein>
<dbReference type="Proteomes" id="UP001172386">
    <property type="component" value="Unassembled WGS sequence"/>
</dbReference>
<name>A0ACC3AEF9_9EURO</name>
<keyword evidence="2" id="KW-1185">Reference proteome</keyword>
<evidence type="ECO:0000313" key="2">
    <source>
        <dbReference type="Proteomes" id="UP001172386"/>
    </source>
</evidence>
<comment type="caution">
    <text evidence="1">The sequence shown here is derived from an EMBL/GenBank/DDBJ whole genome shotgun (WGS) entry which is preliminary data.</text>
</comment>
<sequence>MSAPAEQVSHAEKEGTWAHDSHRNSLSRQVTVQLTPQQYERLFFQPTAAKGDLSRRLGNPTLLGLLGFLVPFSNTMFCLLGFQGASANSLAAIVGPWYFFGGIAMVLAGIGEFVLGNTFPFVVFTVYGVHWVGAAYTTDPWHPLTAAYGAEGGAMTVYTSGQGLYNVTMLLVSFIFTIGSLRTNVPFVITFVALDFLFAFFAAAEFAIGHNPTPEGLEHAAYLFKIAGGFGFVAVVMGWYLAIITVCASTGVPCPLPIFDLSTKVFRDSKAAANEHAGAVTETTHA</sequence>
<organism evidence="1 2">
    <name type="scientific">Neophaeococcomyces mojaviensis</name>
    <dbReference type="NCBI Taxonomy" id="3383035"/>
    <lineage>
        <taxon>Eukaryota</taxon>
        <taxon>Fungi</taxon>
        <taxon>Dikarya</taxon>
        <taxon>Ascomycota</taxon>
        <taxon>Pezizomycotina</taxon>
        <taxon>Eurotiomycetes</taxon>
        <taxon>Chaetothyriomycetidae</taxon>
        <taxon>Chaetothyriales</taxon>
        <taxon>Chaetothyriales incertae sedis</taxon>
        <taxon>Neophaeococcomyces</taxon>
    </lineage>
</organism>
<gene>
    <name evidence="1" type="ORF">H2198_002452</name>
</gene>
<proteinExistence type="predicted"/>
<evidence type="ECO:0000313" key="1">
    <source>
        <dbReference type="EMBL" id="KAJ9660516.1"/>
    </source>
</evidence>
<reference evidence="1" key="1">
    <citation type="submission" date="2022-10" db="EMBL/GenBank/DDBJ databases">
        <title>Culturing micro-colonial fungi from biological soil crusts in the Mojave desert and describing Neophaeococcomyces mojavensis, and introducing the new genera and species Taxawa tesnikishii.</title>
        <authorList>
            <person name="Kurbessoian T."/>
            <person name="Stajich J.E."/>
        </authorList>
    </citation>
    <scope>NUCLEOTIDE SEQUENCE</scope>
    <source>
        <strain evidence="1">JES_112</strain>
    </source>
</reference>
<dbReference type="EMBL" id="JAPDRQ010000030">
    <property type="protein sequence ID" value="KAJ9660516.1"/>
    <property type="molecule type" value="Genomic_DNA"/>
</dbReference>